<evidence type="ECO:0000313" key="1">
    <source>
        <dbReference type="EMBL" id="RNL36059.1"/>
    </source>
</evidence>
<accession>A0A3N0AN52</accession>
<comment type="caution">
    <text evidence="1">The sequence shown here is derived from an EMBL/GenBank/DDBJ whole genome shotgun (WGS) entry which is preliminary data.</text>
</comment>
<organism evidence="1 2">
    <name type="scientific">Adlercreutzia equolifaciens subsp. celatus DSM 18785</name>
    <dbReference type="NCBI Taxonomy" id="1121021"/>
    <lineage>
        <taxon>Bacteria</taxon>
        <taxon>Bacillati</taxon>
        <taxon>Actinomycetota</taxon>
        <taxon>Coriobacteriia</taxon>
        <taxon>Eggerthellales</taxon>
        <taxon>Eggerthellaceae</taxon>
        <taxon>Adlercreutzia</taxon>
    </lineage>
</organism>
<name>A0A3N0AN52_9ACTN</name>
<sequence>MSNRKFVKVEQAGKCPTEWLIDLGTVVRMHPDSNFVVFDDGAGMNLTRESADALARELEALK</sequence>
<keyword evidence="2" id="KW-1185">Reference proteome</keyword>
<evidence type="ECO:0000313" key="2">
    <source>
        <dbReference type="Proteomes" id="UP000278327"/>
    </source>
</evidence>
<gene>
    <name evidence="1" type="ORF">DMP10_11360</name>
</gene>
<dbReference type="EMBL" id="QICA01000025">
    <property type="protein sequence ID" value="RNL36059.1"/>
    <property type="molecule type" value="Genomic_DNA"/>
</dbReference>
<protein>
    <submittedName>
        <fullName evidence="1">Uncharacterized protein</fullName>
    </submittedName>
</protein>
<reference evidence="1 2" key="1">
    <citation type="journal article" date="2019" name="Microbiol. Resour. Announc.">
        <title>Draft Genome Sequences of Type Strains of Gordonibacter faecihominis, Paraeggerthella hongkongensis, Parvibacter caecicola,Slackia equolifaciens, Slackia faecicanis, and Slackia isoflavoniconvertens.</title>
        <authorList>
            <person name="Danylec N."/>
            <person name="Stoll D.A."/>
            <person name="Dotsch A."/>
            <person name="Huch M."/>
        </authorList>
    </citation>
    <scope>NUCLEOTIDE SEQUENCE [LARGE SCALE GENOMIC DNA]</scope>
    <source>
        <strain evidence="1 2">DSM 18785</strain>
    </source>
</reference>
<dbReference type="RefSeq" id="WP_117284135.1">
    <property type="nucleotide sequence ID" value="NZ_JAMTCE010000022.1"/>
</dbReference>
<proteinExistence type="predicted"/>
<dbReference type="Proteomes" id="UP000278327">
    <property type="component" value="Unassembled WGS sequence"/>
</dbReference>
<dbReference type="AlphaFoldDB" id="A0A3N0AN52"/>